<feature type="chain" id="PRO_5026274129" evidence="2">
    <location>
        <begin position="30"/>
        <end position="198"/>
    </location>
</feature>
<dbReference type="AlphaFoldDB" id="A0A6G4UCI6"/>
<name>A0A6G4UCI6_9ACTN</name>
<dbReference type="Proteomes" id="UP000481583">
    <property type="component" value="Unassembled WGS sequence"/>
</dbReference>
<gene>
    <name evidence="3" type="ORF">G5C51_34805</name>
</gene>
<dbReference type="GO" id="GO:0046872">
    <property type="term" value="F:metal ion binding"/>
    <property type="evidence" value="ECO:0007669"/>
    <property type="project" value="InterPro"/>
</dbReference>
<dbReference type="GO" id="GO:0006801">
    <property type="term" value="P:superoxide metabolic process"/>
    <property type="evidence" value="ECO:0007669"/>
    <property type="project" value="InterPro"/>
</dbReference>
<evidence type="ECO:0000256" key="2">
    <source>
        <dbReference type="SAM" id="SignalP"/>
    </source>
</evidence>
<accession>A0A6G4UCI6</accession>
<organism evidence="3 4">
    <name type="scientific">Streptomyces coryli</name>
    <dbReference type="NCBI Taxonomy" id="1128680"/>
    <lineage>
        <taxon>Bacteria</taxon>
        <taxon>Bacillati</taxon>
        <taxon>Actinomycetota</taxon>
        <taxon>Actinomycetes</taxon>
        <taxon>Kitasatosporales</taxon>
        <taxon>Streptomycetaceae</taxon>
        <taxon>Streptomyces</taxon>
    </lineage>
</organism>
<proteinExistence type="inferred from homology"/>
<keyword evidence="4" id="KW-1185">Reference proteome</keyword>
<dbReference type="InterPro" id="IPR036423">
    <property type="entry name" value="SOD-like_Cu/Zn_dom_sf"/>
</dbReference>
<comment type="similarity">
    <text evidence="1">Belongs to the Cu-Zn superoxide dismutase family.</text>
</comment>
<evidence type="ECO:0000256" key="1">
    <source>
        <dbReference type="ARBA" id="ARBA00010457"/>
    </source>
</evidence>
<feature type="signal peptide" evidence="2">
    <location>
        <begin position="1"/>
        <end position="29"/>
    </location>
</feature>
<sequence>MVAKAKGAGVVVALAASLTVMGGAAPAGAQSAQGDGWLVKSGTFSPAVGAGSGSGDAVTYDRELVPEGADIAVVERTTGKRTYLLLGVRGLKADREYGAHIHTKPCGDDGDAAGPHYQDEADPVTPSVDPAYANPRNEVWLDFATDGEGAAHAFAAQDWRFRKGGAMSLVLHEEKTHTGHGEAGMAGDRLACFTVPFA</sequence>
<evidence type="ECO:0000313" key="3">
    <source>
        <dbReference type="EMBL" id="NGN69047.1"/>
    </source>
</evidence>
<dbReference type="RefSeq" id="WP_165243629.1">
    <property type="nucleotide sequence ID" value="NZ_JAAKZV010000254.1"/>
</dbReference>
<keyword evidence="2" id="KW-0732">Signal</keyword>
<dbReference type="Gene3D" id="2.60.40.200">
    <property type="entry name" value="Superoxide dismutase, copper/zinc binding domain"/>
    <property type="match status" value="1"/>
</dbReference>
<dbReference type="EMBL" id="JAAKZV010000254">
    <property type="protein sequence ID" value="NGN69047.1"/>
    <property type="molecule type" value="Genomic_DNA"/>
</dbReference>
<reference evidence="3 4" key="1">
    <citation type="submission" date="2020-02" db="EMBL/GenBank/DDBJ databases">
        <title>Whole-genome analyses of novel actinobacteria.</title>
        <authorList>
            <person name="Sahin N."/>
        </authorList>
    </citation>
    <scope>NUCLEOTIDE SEQUENCE [LARGE SCALE GENOMIC DNA]</scope>
    <source>
        <strain evidence="3 4">A7024</strain>
    </source>
</reference>
<evidence type="ECO:0000313" key="4">
    <source>
        <dbReference type="Proteomes" id="UP000481583"/>
    </source>
</evidence>
<dbReference type="SUPFAM" id="SSF49329">
    <property type="entry name" value="Cu,Zn superoxide dismutase-like"/>
    <property type="match status" value="1"/>
</dbReference>
<protein>
    <submittedName>
        <fullName evidence="3">Superoxide dismutase family protein</fullName>
    </submittedName>
</protein>
<comment type="caution">
    <text evidence="3">The sequence shown here is derived from an EMBL/GenBank/DDBJ whole genome shotgun (WGS) entry which is preliminary data.</text>
</comment>